<dbReference type="GO" id="GO:0007020">
    <property type="term" value="P:microtubule nucleation"/>
    <property type="evidence" value="ECO:0007669"/>
    <property type="project" value="InterPro"/>
</dbReference>
<accession>A0A286UEP9</accession>
<dbReference type="InterPro" id="IPR040457">
    <property type="entry name" value="GCP_C"/>
</dbReference>
<reference evidence="9 10" key="1">
    <citation type="journal article" date="2017" name="Mol. Ecol.">
        <title>Comparative and population genomic landscape of Phellinus noxius: A hypervariable fungus causing root rot in trees.</title>
        <authorList>
            <person name="Chung C.L."/>
            <person name="Lee T.J."/>
            <person name="Akiba M."/>
            <person name="Lee H.H."/>
            <person name="Kuo T.H."/>
            <person name="Liu D."/>
            <person name="Ke H.M."/>
            <person name="Yokoi T."/>
            <person name="Roa M.B."/>
            <person name="Lu M.J."/>
            <person name="Chang Y.Y."/>
            <person name="Ann P.J."/>
            <person name="Tsai J.N."/>
            <person name="Chen C.Y."/>
            <person name="Tzean S.S."/>
            <person name="Ota Y."/>
            <person name="Hattori T."/>
            <person name="Sahashi N."/>
            <person name="Liou R.F."/>
            <person name="Kikuchi T."/>
            <person name="Tsai I.J."/>
        </authorList>
    </citation>
    <scope>NUCLEOTIDE SEQUENCE [LARGE SCALE GENOMIC DNA]</scope>
    <source>
        <strain evidence="9 10">FFPRI411160</strain>
    </source>
</reference>
<protein>
    <recommendedName>
        <fullName evidence="5">Spindle pole body component</fullName>
    </recommendedName>
</protein>
<dbReference type="STRING" id="2282107.A0A286UEP9"/>
<keyword evidence="2 5" id="KW-0963">Cytoplasm</keyword>
<dbReference type="AlphaFoldDB" id="A0A286UEP9"/>
<dbReference type="InterPro" id="IPR007259">
    <property type="entry name" value="GCP"/>
</dbReference>
<evidence type="ECO:0000256" key="4">
    <source>
        <dbReference type="ARBA" id="ARBA00023212"/>
    </source>
</evidence>
<sequence>MDPYTPKTRSRVRRDKLALSAKQYSKIASTIASVRRSRLGNENDDDDPVFDEINEPSFIAERSFVSAPLNSRIPAQPVTTIRKGKGKAESLDKLSLEVQEALILEDLLFVLMGIEGTYITYPADQSFEDENPLEGVRFVTSPSLDPSLRDLVERVLPLATFYTAITTFVQARSHLDFGLVNHALCAAIRDMLKDYQTLLSQLEHAFHTSPTFSLQKLWFYIHPTLHTLSLIYGLITELVEAEEPGNSESSDDSSDELDAEEQARNEALGLGGDKLKALVNEMKNGNDVPAGPVKGGEVLTILYERLQRMSGDPSALSLHRSLIRAAGRPYAKMLVDWTRSGKLDDPYEEFCVKESKFIDKGNLDVDYTDEYWERRYTLRDGSASTGGTKRMQAGVPPPRAPGGRLPGGACIPPLLESWKHKVLLSGKYLNVLQECGKEIKRPTALDEEDYAMESDKFYKAIEEAYSFANNTLVHVLLHDQQLISRLRSLKHYFFLSQSPFLTHFLDAAHTELRKSARTASREKLQSLLEVSLNTDGCSYAPEGEPTFKDDVRIDMANSGLYEWLMKIVSVNGDLGGEANSEIGAEMGRDESKKSTRDDKDKSKLIAIDAFMLDYKVKFPLSLVISRKTVVRYQLLFRFLLHLRSVEQALSAMWIEHTTTPWHAHSSTYPELARWRRSVFLLRARMLAFVQQLLAFVTAQVLEPNWRRLEMSLSRVGTVDALLRAHVDFLDTCLKECMLTSARLIKTFEKLITTCMTFALYNASFTKTASSALSTLESAGEEAEKAAMEKRWEFLKKFDKNFEHWFNVSPNHLLDIKVIVLTYFRLTSIVYSIMRLARMGLYFLLLLGSRALKALRFEYIPGRYI</sequence>
<dbReference type="Pfam" id="PF04130">
    <property type="entry name" value="GCP_C_terminal"/>
    <property type="match status" value="1"/>
</dbReference>
<comment type="similarity">
    <text evidence="1 5">Belongs to the TUBGCP family.</text>
</comment>
<dbReference type="GO" id="GO:0000930">
    <property type="term" value="C:gamma-tubulin complex"/>
    <property type="evidence" value="ECO:0007669"/>
    <property type="project" value="TreeGrafter"/>
</dbReference>
<dbReference type="EMBL" id="NBII01000006">
    <property type="protein sequence ID" value="PAV18102.1"/>
    <property type="molecule type" value="Genomic_DNA"/>
</dbReference>
<evidence type="ECO:0000256" key="6">
    <source>
        <dbReference type="SAM" id="MobiDB-lite"/>
    </source>
</evidence>
<dbReference type="PANTHER" id="PTHR19302">
    <property type="entry name" value="GAMMA TUBULIN COMPLEX PROTEIN"/>
    <property type="match status" value="1"/>
</dbReference>
<name>A0A286UEP9_9AGAM</name>
<evidence type="ECO:0000259" key="8">
    <source>
        <dbReference type="Pfam" id="PF17681"/>
    </source>
</evidence>
<keyword evidence="10" id="KW-1185">Reference proteome</keyword>
<dbReference type="GO" id="GO:0005874">
    <property type="term" value="C:microtubule"/>
    <property type="evidence" value="ECO:0007669"/>
    <property type="project" value="UniProtKB-KW"/>
</dbReference>
<dbReference type="InterPro" id="IPR042241">
    <property type="entry name" value="GCP_C_sf"/>
</dbReference>
<feature type="region of interest" description="Disordered" evidence="6">
    <location>
        <begin position="242"/>
        <end position="262"/>
    </location>
</feature>
<evidence type="ECO:0000256" key="3">
    <source>
        <dbReference type="ARBA" id="ARBA00022701"/>
    </source>
</evidence>
<feature type="compositionally biased region" description="Acidic residues" evidence="6">
    <location>
        <begin position="242"/>
        <end position="260"/>
    </location>
</feature>
<comment type="subcellular location">
    <subcellularLocation>
        <location evidence="5">Cytoplasm</location>
        <location evidence="5">Cytoskeleton</location>
        <location evidence="5">Microtubule organizing center</location>
    </subcellularLocation>
</comment>
<keyword evidence="3 5" id="KW-0493">Microtubule</keyword>
<comment type="caution">
    <text evidence="9">The sequence shown here is derived from an EMBL/GenBank/DDBJ whole genome shotgun (WGS) entry which is preliminary data.</text>
</comment>
<evidence type="ECO:0000259" key="7">
    <source>
        <dbReference type="Pfam" id="PF04130"/>
    </source>
</evidence>
<dbReference type="FunFam" id="1.20.120.1900:FF:000011">
    <property type="entry name" value="Spindle pole body component"/>
    <property type="match status" value="1"/>
</dbReference>
<dbReference type="OrthoDB" id="2192946at2759"/>
<evidence type="ECO:0000313" key="10">
    <source>
        <dbReference type="Proteomes" id="UP000217199"/>
    </source>
</evidence>
<dbReference type="GO" id="GO:0031122">
    <property type="term" value="P:cytoplasmic microtubule organization"/>
    <property type="evidence" value="ECO:0007669"/>
    <property type="project" value="TreeGrafter"/>
</dbReference>
<dbReference type="GO" id="GO:0044732">
    <property type="term" value="C:mitotic spindle pole body"/>
    <property type="evidence" value="ECO:0007669"/>
    <property type="project" value="TreeGrafter"/>
</dbReference>
<dbReference type="GO" id="GO:0000922">
    <property type="term" value="C:spindle pole"/>
    <property type="evidence" value="ECO:0007669"/>
    <property type="project" value="InterPro"/>
</dbReference>
<dbReference type="GO" id="GO:0000278">
    <property type="term" value="P:mitotic cell cycle"/>
    <property type="evidence" value="ECO:0007669"/>
    <property type="project" value="TreeGrafter"/>
</dbReference>
<evidence type="ECO:0000256" key="1">
    <source>
        <dbReference type="ARBA" id="ARBA00010337"/>
    </source>
</evidence>
<dbReference type="GO" id="GO:0043015">
    <property type="term" value="F:gamma-tubulin binding"/>
    <property type="evidence" value="ECO:0007669"/>
    <property type="project" value="InterPro"/>
</dbReference>
<evidence type="ECO:0000313" key="9">
    <source>
        <dbReference type="EMBL" id="PAV18102.1"/>
    </source>
</evidence>
<dbReference type="PANTHER" id="PTHR19302:SF13">
    <property type="entry name" value="GAMMA-TUBULIN COMPLEX COMPONENT 2"/>
    <property type="match status" value="1"/>
</dbReference>
<proteinExistence type="inferred from homology"/>
<evidence type="ECO:0000256" key="2">
    <source>
        <dbReference type="ARBA" id="ARBA00022490"/>
    </source>
</evidence>
<dbReference type="InParanoid" id="A0A286UEP9"/>
<gene>
    <name evidence="9" type="ORF">PNOK_0658800</name>
</gene>
<keyword evidence="4 5" id="KW-0206">Cytoskeleton</keyword>
<feature type="region of interest" description="Disordered" evidence="6">
    <location>
        <begin position="382"/>
        <end position="403"/>
    </location>
</feature>
<dbReference type="FunCoup" id="A0A286UEP9">
    <property type="interactions" value="583"/>
</dbReference>
<dbReference type="Proteomes" id="UP000217199">
    <property type="component" value="Unassembled WGS sequence"/>
</dbReference>
<dbReference type="Gene3D" id="1.20.120.1900">
    <property type="entry name" value="Gamma-tubulin complex, C-terminal domain"/>
    <property type="match status" value="1"/>
</dbReference>
<feature type="domain" description="Gamma tubulin complex component protein N-terminal" evidence="8">
    <location>
        <begin position="104"/>
        <end position="478"/>
    </location>
</feature>
<dbReference type="InterPro" id="IPR041470">
    <property type="entry name" value="GCP_N"/>
</dbReference>
<dbReference type="GO" id="GO:0051011">
    <property type="term" value="F:microtubule minus-end binding"/>
    <property type="evidence" value="ECO:0007669"/>
    <property type="project" value="TreeGrafter"/>
</dbReference>
<feature type="domain" description="Gamma tubulin complex component C-terminal" evidence="7">
    <location>
        <begin position="482"/>
        <end position="803"/>
    </location>
</feature>
<dbReference type="GO" id="GO:0051321">
    <property type="term" value="P:meiotic cell cycle"/>
    <property type="evidence" value="ECO:0007669"/>
    <property type="project" value="TreeGrafter"/>
</dbReference>
<dbReference type="GO" id="GO:0051225">
    <property type="term" value="P:spindle assembly"/>
    <property type="evidence" value="ECO:0007669"/>
    <property type="project" value="TreeGrafter"/>
</dbReference>
<dbReference type="Pfam" id="PF17681">
    <property type="entry name" value="GCP_N_terminal"/>
    <property type="match status" value="1"/>
</dbReference>
<evidence type="ECO:0000256" key="5">
    <source>
        <dbReference type="RuleBase" id="RU363050"/>
    </source>
</evidence>
<organism evidence="9 10">
    <name type="scientific">Pyrrhoderma noxium</name>
    <dbReference type="NCBI Taxonomy" id="2282107"/>
    <lineage>
        <taxon>Eukaryota</taxon>
        <taxon>Fungi</taxon>
        <taxon>Dikarya</taxon>
        <taxon>Basidiomycota</taxon>
        <taxon>Agaricomycotina</taxon>
        <taxon>Agaricomycetes</taxon>
        <taxon>Hymenochaetales</taxon>
        <taxon>Hymenochaetaceae</taxon>
        <taxon>Pyrrhoderma</taxon>
    </lineage>
</organism>